<dbReference type="AlphaFoldDB" id="W9RZL0"/>
<feature type="region of interest" description="Disordered" evidence="2">
    <location>
        <begin position="31"/>
        <end position="82"/>
    </location>
</feature>
<keyword evidence="4" id="KW-0670">Pyruvate</keyword>
<dbReference type="InterPro" id="IPR023213">
    <property type="entry name" value="CAT-like_dom_sf"/>
</dbReference>
<dbReference type="Proteomes" id="UP000030645">
    <property type="component" value="Unassembled WGS sequence"/>
</dbReference>
<dbReference type="Gene3D" id="4.10.320.10">
    <property type="entry name" value="E3-binding domain"/>
    <property type="match status" value="1"/>
</dbReference>
<dbReference type="EMBL" id="KE345859">
    <property type="protein sequence ID" value="EXC19385.1"/>
    <property type="molecule type" value="Genomic_DNA"/>
</dbReference>
<sequence>MNVETFYDGRAAPVGTPIGLLAETEDEVAEAKAKAAANSSSSSFTSSSGSPSHPHPTSTAAPAISQPSPPLPTTKPASDGPRKIVARPYAKKLAKHHKVDIGSVVRTGPFGRIITADVEAKAKIAPSKSIISAASALASLTAAAPPPLKASSGGSGSLPPPLPGSTVVPFMTMQAAVSKNMVESLSVPTFRVCYPVTTDALDALYEKHPVMNTSCKDSKSFTYNSNINIVVVVAINGGLITPVLQDADKGAIMVVGASKPTVVADADGFFSVKSKMLIGCGECILGGRTRNRSGRRGTWLVTNGWENLFNEVRQVVGVRACSDHFPLILDTHPVKWEPTLFRFENMWLDHPSFRKECEIWWGNMNPVGWEGYKIMEKLKGLKDKLKTWNKESFGDTNLARSELLGRIERLDSKEEESGLDNGDREERKFLRNRLEEIIFKDMVAWK</sequence>
<gene>
    <name evidence="4" type="ORF">L484_010402</name>
</gene>
<dbReference type="PANTHER" id="PTHR23151">
    <property type="entry name" value="DIHYDROLIPOAMIDE ACETYL/SUCCINYL-TRANSFERASE-RELATED"/>
    <property type="match status" value="1"/>
</dbReference>
<evidence type="ECO:0000256" key="1">
    <source>
        <dbReference type="ARBA" id="ARBA00007317"/>
    </source>
</evidence>
<dbReference type="PANTHER" id="PTHR23151:SF83">
    <property type="entry name" value="DIHYDROLIPOYLLYSINE-RESIDUE ACETYLTRANSFERASE COMPONENT 4 OF PYRUVATE DEHYDROGENASE COMPLEX, CHLOROPLASTIC"/>
    <property type="match status" value="1"/>
</dbReference>
<dbReference type="GO" id="GO:0006086">
    <property type="term" value="P:pyruvate decarboxylation to acetyl-CoA"/>
    <property type="evidence" value="ECO:0007669"/>
    <property type="project" value="InterPro"/>
</dbReference>
<dbReference type="Pfam" id="PF02817">
    <property type="entry name" value="E3_binding"/>
    <property type="match status" value="1"/>
</dbReference>
<accession>W9RZL0</accession>
<proteinExistence type="inferred from homology"/>
<dbReference type="STRING" id="981085.W9RZL0"/>
<organism evidence="4 5">
    <name type="scientific">Morus notabilis</name>
    <dbReference type="NCBI Taxonomy" id="981085"/>
    <lineage>
        <taxon>Eukaryota</taxon>
        <taxon>Viridiplantae</taxon>
        <taxon>Streptophyta</taxon>
        <taxon>Embryophyta</taxon>
        <taxon>Tracheophyta</taxon>
        <taxon>Spermatophyta</taxon>
        <taxon>Magnoliopsida</taxon>
        <taxon>eudicotyledons</taxon>
        <taxon>Gunneridae</taxon>
        <taxon>Pentapetalae</taxon>
        <taxon>rosids</taxon>
        <taxon>fabids</taxon>
        <taxon>Rosales</taxon>
        <taxon>Moraceae</taxon>
        <taxon>Moreae</taxon>
        <taxon>Morus</taxon>
    </lineage>
</organism>
<dbReference type="SUPFAM" id="SSF52777">
    <property type="entry name" value="CoA-dependent acyltransferases"/>
    <property type="match status" value="1"/>
</dbReference>
<feature type="compositionally biased region" description="Low complexity" evidence="2">
    <location>
        <begin position="34"/>
        <end position="65"/>
    </location>
</feature>
<feature type="domain" description="Peripheral subunit-binding (PSBD)" evidence="3">
    <location>
        <begin position="85"/>
        <end position="122"/>
    </location>
</feature>
<dbReference type="SUPFAM" id="SSF47005">
    <property type="entry name" value="Peripheral subunit-binding domain of 2-oxo acid dehydrogenase complex"/>
    <property type="match status" value="1"/>
</dbReference>
<dbReference type="PROSITE" id="PS51826">
    <property type="entry name" value="PSBD"/>
    <property type="match status" value="1"/>
</dbReference>
<evidence type="ECO:0000313" key="5">
    <source>
        <dbReference type="Proteomes" id="UP000030645"/>
    </source>
</evidence>
<dbReference type="GO" id="GO:0009534">
    <property type="term" value="C:chloroplast thylakoid"/>
    <property type="evidence" value="ECO:0007669"/>
    <property type="project" value="TreeGrafter"/>
</dbReference>
<reference evidence="5" key="1">
    <citation type="submission" date="2013-01" db="EMBL/GenBank/DDBJ databases">
        <title>Draft Genome Sequence of a Mulberry Tree, Morus notabilis C.K. Schneid.</title>
        <authorList>
            <person name="He N."/>
            <person name="Zhao S."/>
        </authorList>
    </citation>
    <scope>NUCLEOTIDE SEQUENCE</scope>
</reference>
<keyword evidence="5" id="KW-1185">Reference proteome</keyword>
<dbReference type="eggNOG" id="KOG0557">
    <property type="taxonomic scope" value="Eukaryota"/>
</dbReference>
<protein>
    <submittedName>
        <fullName evidence="4">Dihydrolipoyllysine-residue acetyltransferase component 3 of pyruvate dehydrogenase complex</fullName>
    </submittedName>
</protein>
<evidence type="ECO:0000256" key="2">
    <source>
        <dbReference type="SAM" id="MobiDB-lite"/>
    </source>
</evidence>
<dbReference type="InterPro" id="IPR045257">
    <property type="entry name" value="E2/Pdx1"/>
</dbReference>
<name>W9RZL0_9ROSA</name>
<dbReference type="GO" id="GO:0009941">
    <property type="term" value="C:chloroplast envelope"/>
    <property type="evidence" value="ECO:0007669"/>
    <property type="project" value="TreeGrafter"/>
</dbReference>
<keyword evidence="4" id="KW-0808">Transferase</keyword>
<evidence type="ECO:0000259" key="3">
    <source>
        <dbReference type="PROSITE" id="PS51826"/>
    </source>
</evidence>
<comment type="similarity">
    <text evidence="1">Belongs to the 2-oxoacid dehydrogenase family.</text>
</comment>
<dbReference type="InterPro" id="IPR004167">
    <property type="entry name" value="PSBD"/>
</dbReference>
<dbReference type="InterPro" id="IPR036625">
    <property type="entry name" value="E3-bd_dom_sf"/>
</dbReference>
<dbReference type="Pfam" id="PF00198">
    <property type="entry name" value="2-oxoacid_dh"/>
    <property type="match status" value="1"/>
</dbReference>
<evidence type="ECO:0000313" key="4">
    <source>
        <dbReference type="EMBL" id="EXC19385.1"/>
    </source>
</evidence>
<dbReference type="InterPro" id="IPR001078">
    <property type="entry name" value="2-oxoacid_DH_actylTfrase"/>
</dbReference>
<dbReference type="Gene3D" id="3.30.559.10">
    <property type="entry name" value="Chloramphenicol acetyltransferase-like domain"/>
    <property type="match status" value="1"/>
</dbReference>
<dbReference type="GO" id="GO:0004742">
    <property type="term" value="F:dihydrolipoyllysine-residue acetyltransferase activity"/>
    <property type="evidence" value="ECO:0007669"/>
    <property type="project" value="TreeGrafter"/>
</dbReference>
<dbReference type="GO" id="GO:0045254">
    <property type="term" value="C:pyruvate dehydrogenase complex"/>
    <property type="evidence" value="ECO:0007669"/>
    <property type="project" value="InterPro"/>
</dbReference>